<dbReference type="EMBL" id="AP027731">
    <property type="protein sequence ID" value="BDZ47431.1"/>
    <property type="molecule type" value="Genomic_DNA"/>
</dbReference>
<reference evidence="3" key="1">
    <citation type="journal article" date="2019" name="Int. J. Syst. Evol. Microbiol.">
        <title>The Global Catalogue of Microorganisms (GCM) 10K type strain sequencing project: providing services to taxonomists for standard genome sequencing and annotation.</title>
        <authorList>
            <consortium name="The Broad Institute Genomics Platform"/>
            <consortium name="The Broad Institute Genome Sequencing Center for Infectious Disease"/>
            <person name="Wu L."/>
            <person name="Ma J."/>
        </authorList>
    </citation>
    <scope>NUCLEOTIDE SEQUENCE [LARGE SCALE GENOMIC DNA]</scope>
    <source>
        <strain evidence="3">NBRC 108725</strain>
    </source>
</reference>
<evidence type="ECO:0000313" key="3">
    <source>
        <dbReference type="Proteomes" id="UP001321498"/>
    </source>
</evidence>
<name>A0ABN6XUU6_9MICO</name>
<evidence type="ECO:0000256" key="1">
    <source>
        <dbReference type="SAM" id="Phobius"/>
    </source>
</evidence>
<organism evidence="2 3">
    <name type="scientific">Naasia aerilata</name>
    <dbReference type="NCBI Taxonomy" id="1162966"/>
    <lineage>
        <taxon>Bacteria</taxon>
        <taxon>Bacillati</taxon>
        <taxon>Actinomycetota</taxon>
        <taxon>Actinomycetes</taxon>
        <taxon>Micrococcales</taxon>
        <taxon>Microbacteriaceae</taxon>
        <taxon>Naasia</taxon>
    </lineage>
</organism>
<dbReference type="RefSeq" id="WP_286277348.1">
    <property type="nucleotide sequence ID" value="NZ_AP027731.1"/>
</dbReference>
<feature type="transmembrane region" description="Helical" evidence="1">
    <location>
        <begin position="12"/>
        <end position="31"/>
    </location>
</feature>
<keyword evidence="3" id="KW-1185">Reference proteome</keyword>
<keyword evidence="1" id="KW-1133">Transmembrane helix</keyword>
<dbReference type="Proteomes" id="UP001321498">
    <property type="component" value="Chromosome"/>
</dbReference>
<proteinExistence type="predicted"/>
<keyword evidence="1" id="KW-0472">Membrane</keyword>
<evidence type="ECO:0000313" key="2">
    <source>
        <dbReference type="EMBL" id="BDZ47431.1"/>
    </source>
</evidence>
<sequence>MPTFRALRRRLAPSALIGDALGVLFSIVLLVRRPRPIHARGVLFDAVVTWRTGPARSGIGWIDGSGVQSGIARVSRSAGLPAPLPDILGLALRVQTPTGPADLELSTTGVGVPGRFLLLPHSSARRAWFGCLLPYRGTQGPVLVGARLRTAGDLPADPREAVGDGSWTLDLFWATPRGRWHRFAVLELRRHAHETVDADAPRFDAARRPLPGAGIYAWVAAVRERSYRLAQAPADGDSAEG</sequence>
<accession>A0ABN6XUU6</accession>
<gene>
    <name evidence="2" type="ORF">GCM10025866_33400</name>
</gene>
<keyword evidence="1" id="KW-0812">Transmembrane</keyword>
<evidence type="ECO:0008006" key="4">
    <source>
        <dbReference type="Google" id="ProtNLM"/>
    </source>
</evidence>
<protein>
    <recommendedName>
        <fullName evidence="4">Phosphodiesterase</fullName>
    </recommendedName>
</protein>